<evidence type="ECO:0000313" key="2">
    <source>
        <dbReference type="EMBL" id="JAC02708.1"/>
    </source>
</evidence>
<feature type="transmembrane region" description="Helical" evidence="1">
    <location>
        <begin position="6"/>
        <end position="29"/>
    </location>
</feature>
<evidence type="ECO:0000256" key="1">
    <source>
        <dbReference type="SAM" id="Phobius"/>
    </source>
</evidence>
<keyword evidence="1" id="KW-0472">Membrane</keyword>
<accession>W8BU30</accession>
<sequence length="229" mass="25041">MLFYKYFSIICVTEFLIMNNGAIAASMLVKMETTNARRVTSATVLQSTITTNGNFEFTPVSTETIRVQNVFNHFLNGHKMPTEDFSPRSFTTSTTSSIEPHATATLFSSLTREERTLRLLFPNLRNSTDGAGGSGLFAANGLLALLLTNLVSNDNIGVIAASLINRRTPAATGTPAAQPAMPVKNIANNFYGVGAPTNPQYTHAYASGYPYYYGYGYGNYYTPYGYYYG</sequence>
<name>W8BU30_CERCA</name>
<organism evidence="2">
    <name type="scientific">Ceratitis capitata</name>
    <name type="common">Mediterranean fruit fly</name>
    <name type="synonym">Tephritis capitata</name>
    <dbReference type="NCBI Taxonomy" id="7213"/>
    <lineage>
        <taxon>Eukaryota</taxon>
        <taxon>Metazoa</taxon>
        <taxon>Ecdysozoa</taxon>
        <taxon>Arthropoda</taxon>
        <taxon>Hexapoda</taxon>
        <taxon>Insecta</taxon>
        <taxon>Pterygota</taxon>
        <taxon>Neoptera</taxon>
        <taxon>Endopterygota</taxon>
        <taxon>Diptera</taxon>
        <taxon>Brachycera</taxon>
        <taxon>Muscomorpha</taxon>
        <taxon>Tephritoidea</taxon>
        <taxon>Tephritidae</taxon>
        <taxon>Ceratitis</taxon>
        <taxon>Ceratitis</taxon>
    </lineage>
</organism>
<keyword evidence="1" id="KW-0812">Transmembrane</keyword>
<reference evidence="2" key="2">
    <citation type="journal article" date="2014" name="BMC Genomics">
        <title>A genomic perspective to assessing quality of mass-reared SIT flies used in Mediterranean fruit fly (Ceratitis capitata) eradication in California.</title>
        <authorList>
            <person name="Calla B."/>
            <person name="Hall B."/>
            <person name="Hou S."/>
            <person name="Geib S.M."/>
        </authorList>
    </citation>
    <scope>NUCLEOTIDE SEQUENCE</scope>
</reference>
<reference evidence="2" key="1">
    <citation type="submission" date="2013-07" db="EMBL/GenBank/DDBJ databases">
        <authorList>
            <person name="Geib S."/>
        </authorList>
    </citation>
    <scope>NUCLEOTIDE SEQUENCE</scope>
</reference>
<keyword evidence="1" id="KW-1133">Transmembrane helix</keyword>
<dbReference type="EMBL" id="GAMC01003848">
    <property type="protein sequence ID" value="JAC02708.1"/>
    <property type="molecule type" value="mRNA"/>
</dbReference>
<dbReference type="AlphaFoldDB" id="W8BU30"/>
<proteinExistence type="evidence at transcript level"/>
<protein>
    <submittedName>
        <fullName evidence="2">Uncharacterized protein</fullName>
    </submittedName>
</protein>